<dbReference type="Proteomes" id="UP000001034">
    <property type="component" value="Segment"/>
</dbReference>
<evidence type="ECO:0000313" key="2">
    <source>
        <dbReference type="Proteomes" id="UP000001034"/>
    </source>
</evidence>
<reference evidence="1 2" key="1">
    <citation type="journal article" date="2010" name="Virology">
        <title>A jumbo phage infecting the phytopathogen Ralstonia solanacearum defines a new lineage of the Myoviridae family.</title>
        <authorList>
            <person name="Yamada T."/>
            <person name="Satoh S."/>
            <person name="Ishikawa H."/>
            <person name="Fujiwara A."/>
            <person name="Kawasaki T."/>
            <person name="Fujie M."/>
            <person name="Ogata H."/>
        </authorList>
    </citation>
    <scope>NUCLEOTIDE SEQUENCE [LARGE SCALE GENOMIC DNA]</scope>
</reference>
<accession>B2ZXY6</accession>
<organism evidence="1 2">
    <name type="scientific">Ralstonia phage phiRSL1</name>
    <dbReference type="NCBI Taxonomy" id="1980924"/>
    <lineage>
        <taxon>Viruses</taxon>
        <taxon>Duplodnaviria</taxon>
        <taxon>Heunggongvirae</taxon>
        <taxon>Uroviricota</taxon>
        <taxon>Caudoviricetes</taxon>
        <taxon>Mieseafarmvirus</taxon>
        <taxon>Mieseafarmvirus RSL1</taxon>
    </lineage>
</organism>
<evidence type="ECO:0000313" key="1">
    <source>
        <dbReference type="EMBL" id="BAG41573.1"/>
    </source>
</evidence>
<dbReference type="GeneID" id="6369920"/>
<keyword evidence="2" id="KW-1185">Reference proteome</keyword>
<dbReference type="KEGG" id="vg:6369920"/>
<dbReference type="RefSeq" id="YP_001950003.1">
    <property type="nucleotide sequence ID" value="NC_010811.2"/>
</dbReference>
<name>B2ZXY6_9CAUD</name>
<dbReference type="EMBL" id="AB366653">
    <property type="protein sequence ID" value="BAG41573.1"/>
    <property type="molecule type" value="Genomic_DNA"/>
</dbReference>
<protein>
    <submittedName>
        <fullName evidence="1">Uncharacterized protein</fullName>
    </submittedName>
</protein>
<sequence length="235" mass="27308">MNSPFLFSLGVAVADQARAPQPTSIPPALNPSNIDLWSEAVNGVRVKDVVQHWARALNRYLNLCTQNDRFPFQQLHTSPNDQIVDILKDVRRTFVKYVDRHQLYQKMKIRTVDRQVRMTETGFVISVVAHGRIEDPTFPQMLLGLKPTGDQFPFVQPRPRYEKQLNQWLKMWATNPAYDNPERWELGFEVSVPMFPDVPGNGIPTKDQLQYFIHHILWLPVMKATRPRGIMHRLV</sequence>
<proteinExistence type="predicted"/>